<dbReference type="Proteomes" id="UP000186456">
    <property type="component" value="Unassembled WGS sequence"/>
</dbReference>
<accession>A0A1H0MCM9</accession>
<organism evidence="2 3">
    <name type="scientific">Microbacterium testaceum (strain StLB037)</name>
    <dbReference type="NCBI Taxonomy" id="979556"/>
    <lineage>
        <taxon>Bacteria</taxon>
        <taxon>Bacillati</taxon>
        <taxon>Actinomycetota</taxon>
        <taxon>Actinomycetes</taxon>
        <taxon>Micrococcales</taxon>
        <taxon>Microbacteriaceae</taxon>
        <taxon>Microbacterium</taxon>
    </lineage>
</organism>
<dbReference type="InterPro" id="IPR006073">
    <property type="entry name" value="GTP-bd"/>
</dbReference>
<evidence type="ECO:0000259" key="1">
    <source>
        <dbReference type="Pfam" id="PF01926"/>
    </source>
</evidence>
<proteinExistence type="predicted"/>
<evidence type="ECO:0000313" key="2">
    <source>
        <dbReference type="EMBL" id="SDO78085.1"/>
    </source>
</evidence>
<protein>
    <submittedName>
        <fullName evidence="2">50S ribosome-binding GTPase</fullName>
    </submittedName>
</protein>
<name>A0A1H0MCM9_MICTS</name>
<reference evidence="2 3" key="1">
    <citation type="submission" date="2016-10" db="EMBL/GenBank/DDBJ databases">
        <authorList>
            <person name="de Groot N.N."/>
        </authorList>
    </citation>
    <scope>NUCLEOTIDE SEQUENCE [LARGE SCALE GENOMIC DNA]</scope>
    <source>
        <strain evidence="2 3">StLB037</strain>
    </source>
</reference>
<sequence>MTKVLIHELPGQSERLLARLQALLGEASGSTAAGLLARATSHHAEKPRMVLTGQYSSGKSSLIKALTDGAVEPLIDADVATGEVTEYEWDGAVVLVDTPGVQSGLRSHDELAMDAIGNADFILFVVTVSLFDDASRDFLRRLANGLQLHGQMIVVITQTSKRSAAEGVRHQAVQDALGTATFNLPIVEVDSVDYLRSLQGGSRAEAFRDRSRIDELRAMINQVSAERGELARLRQPLHLIRQLCDDAQELFAPDDTSRAALALLAAQSRAISQRRFMLDQSFGRADADFKRDCLVDVVGFVDTASTLPDDQTQAREMLADAEARLIESLERHATAFAERINRLADSEFDTLSEELLEIGESNRLSLLLRPAGAVSLDTPDRVHSSVSASAAQAGTPIAVDWQKIGDLIKRGQGWWGAGNGLREASGSLGHKLVKDVGHTFGYKFKPWQALKIADKIGKAAKVGGFVISAGTAGYEVWKNEREARAAQIQSERQHSALVTEIMGHADKIASDARRELAAIIDPPLDKLLDEIRVSQDQILNAETTRASAAGELREIATEADRLLSLSEGVAPAQGEGDAVE</sequence>
<dbReference type="EMBL" id="FNJN01000002">
    <property type="protein sequence ID" value="SDO78085.1"/>
    <property type="molecule type" value="Genomic_DNA"/>
</dbReference>
<dbReference type="RefSeq" id="WP_143017821.1">
    <property type="nucleotide sequence ID" value="NZ_FNJN01000002.1"/>
</dbReference>
<evidence type="ECO:0000313" key="3">
    <source>
        <dbReference type="Proteomes" id="UP000186456"/>
    </source>
</evidence>
<gene>
    <name evidence="2" type="ORF">SAMN04487788_0867</name>
</gene>
<dbReference type="Gene3D" id="3.40.50.300">
    <property type="entry name" value="P-loop containing nucleotide triphosphate hydrolases"/>
    <property type="match status" value="1"/>
</dbReference>
<dbReference type="Pfam" id="PF01926">
    <property type="entry name" value="MMR_HSR1"/>
    <property type="match status" value="1"/>
</dbReference>
<dbReference type="InterPro" id="IPR027417">
    <property type="entry name" value="P-loop_NTPase"/>
</dbReference>
<dbReference type="AlphaFoldDB" id="A0A1H0MCM9"/>
<dbReference type="GO" id="GO:0005525">
    <property type="term" value="F:GTP binding"/>
    <property type="evidence" value="ECO:0007669"/>
    <property type="project" value="InterPro"/>
</dbReference>
<dbReference type="SUPFAM" id="SSF52540">
    <property type="entry name" value="P-loop containing nucleoside triphosphate hydrolases"/>
    <property type="match status" value="1"/>
</dbReference>
<feature type="domain" description="G" evidence="1">
    <location>
        <begin position="49"/>
        <end position="156"/>
    </location>
</feature>